<dbReference type="Proteomes" id="UP001331761">
    <property type="component" value="Unassembled WGS sequence"/>
</dbReference>
<accession>A0AAN8IYY8</accession>
<protein>
    <submittedName>
        <fullName evidence="1">Uncharacterized protein</fullName>
    </submittedName>
</protein>
<proteinExistence type="predicted"/>
<evidence type="ECO:0000313" key="2">
    <source>
        <dbReference type="Proteomes" id="UP001331761"/>
    </source>
</evidence>
<sequence>MCRRIKFEKNTPKEIRRALRRADKDTTPLVEAQPSTALCQFAPIQSLVSKMPDVQAFNIAEARFTTTHSGSLE</sequence>
<organism evidence="1 2">
    <name type="scientific">Trichostrongylus colubriformis</name>
    <name type="common">Black scour worm</name>
    <dbReference type="NCBI Taxonomy" id="6319"/>
    <lineage>
        <taxon>Eukaryota</taxon>
        <taxon>Metazoa</taxon>
        <taxon>Ecdysozoa</taxon>
        <taxon>Nematoda</taxon>
        <taxon>Chromadorea</taxon>
        <taxon>Rhabditida</taxon>
        <taxon>Rhabditina</taxon>
        <taxon>Rhabditomorpha</taxon>
        <taxon>Strongyloidea</taxon>
        <taxon>Trichostrongylidae</taxon>
        <taxon>Trichostrongylus</taxon>
    </lineage>
</organism>
<comment type="caution">
    <text evidence="1">The sequence shown here is derived from an EMBL/GenBank/DDBJ whole genome shotgun (WGS) entry which is preliminary data.</text>
</comment>
<dbReference type="EMBL" id="WIXE01019694">
    <property type="protein sequence ID" value="KAK5969829.1"/>
    <property type="molecule type" value="Genomic_DNA"/>
</dbReference>
<evidence type="ECO:0000313" key="1">
    <source>
        <dbReference type="EMBL" id="KAK5969829.1"/>
    </source>
</evidence>
<dbReference type="AlphaFoldDB" id="A0AAN8IYY8"/>
<reference evidence="1 2" key="1">
    <citation type="submission" date="2019-10" db="EMBL/GenBank/DDBJ databases">
        <title>Assembly and Annotation for the nematode Trichostrongylus colubriformis.</title>
        <authorList>
            <person name="Martin J."/>
        </authorList>
    </citation>
    <scope>NUCLEOTIDE SEQUENCE [LARGE SCALE GENOMIC DNA]</scope>
    <source>
        <strain evidence="1">G859</strain>
        <tissue evidence="1">Whole worm</tissue>
    </source>
</reference>
<name>A0AAN8IYY8_TRICO</name>
<keyword evidence="2" id="KW-1185">Reference proteome</keyword>
<gene>
    <name evidence="1" type="ORF">GCK32_012797</name>
</gene>